<sequence length="248" mass="26673">MKYTTAILGLTALAAAAPAPVPEPMPQNAPSGHEISIEGVTYGGTGCPDNTVQGLLTDDKTTITLSFDQYLVQSGPSIPASDRRKFCQLQLKLKYPAGFQFSVFGVDWRGYASLESGVTGTAQTTYYFSGQQSQTVIKTDYKGPYEDSYLKHDDVDAGSTVWSPCGEQGMLNIKSEVRIVPMTAKGLNLLTVDTFDGKFVQKYYMQWQKCDPKKGGTGGTGGTPIGRPGPDPFDSGNLGREVDLSGRL</sequence>
<evidence type="ECO:0000256" key="1">
    <source>
        <dbReference type="SAM" id="MobiDB-lite"/>
    </source>
</evidence>
<dbReference type="Pfam" id="PF14273">
    <property type="entry name" value="DUF4360"/>
    <property type="match status" value="1"/>
</dbReference>
<accession>A0A6A6J1E1</accession>
<dbReference type="RefSeq" id="XP_033691161.1">
    <property type="nucleotide sequence ID" value="XM_033822978.1"/>
</dbReference>
<proteinExistence type="predicted"/>
<dbReference type="Proteomes" id="UP000800094">
    <property type="component" value="Unassembled WGS sequence"/>
</dbReference>
<evidence type="ECO:0000313" key="4">
    <source>
        <dbReference type="Proteomes" id="UP000800094"/>
    </source>
</evidence>
<feature type="signal peptide" evidence="2">
    <location>
        <begin position="1"/>
        <end position="16"/>
    </location>
</feature>
<name>A0A6A6J1E1_9PLEO</name>
<dbReference type="EMBL" id="ML987189">
    <property type="protein sequence ID" value="KAF2256157.1"/>
    <property type="molecule type" value="Genomic_DNA"/>
</dbReference>
<evidence type="ECO:0000313" key="3">
    <source>
        <dbReference type="EMBL" id="KAF2256157.1"/>
    </source>
</evidence>
<dbReference type="AlphaFoldDB" id="A0A6A6J1E1"/>
<dbReference type="PANTHER" id="PTHR38847">
    <property type="match status" value="1"/>
</dbReference>
<feature type="chain" id="PRO_5025376463" description="DUF4360 domain-containing protein" evidence="2">
    <location>
        <begin position="17"/>
        <end position="248"/>
    </location>
</feature>
<dbReference type="InterPro" id="IPR025649">
    <property type="entry name" value="DUF4360"/>
</dbReference>
<keyword evidence="4" id="KW-1185">Reference proteome</keyword>
<dbReference type="GeneID" id="54576308"/>
<reference evidence="3" key="1">
    <citation type="journal article" date="2020" name="Stud. Mycol.">
        <title>101 Dothideomycetes genomes: a test case for predicting lifestyles and emergence of pathogens.</title>
        <authorList>
            <person name="Haridas S."/>
            <person name="Albert R."/>
            <person name="Binder M."/>
            <person name="Bloem J."/>
            <person name="Labutti K."/>
            <person name="Salamov A."/>
            <person name="Andreopoulos B."/>
            <person name="Baker S."/>
            <person name="Barry K."/>
            <person name="Bills G."/>
            <person name="Bluhm B."/>
            <person name="Cannon C."/>
            <person name="Castanera R."/>
            <person name="Culley D."/>
            <person name="Daum C."/>
            <person name="Ezra D."/>
            <person name="Gonzalez J."/>
            <person name="Henrissat B."/>
            <person name="Kuo A."/>
            <person name="Liang C."/>
            <person name="Lipzen A."/>
            <person name="Lutzoni F."/>
            <person name="Magnuson J."/>
            <person name="Mondo S."/>
            <person name="Nolan M."/>
            <person name="Ohm R."/>
            <person name="Pangilinan J."/>
            <person name="Park H.-J."/>
            <person name="Ramirez L."/>
            <person name="Alfaro M."/>
            <person name="Sun H."/>
            <person name="Tritt A."/>
            <person name="Yoshinaga Y."/>
            <person name="Zwiers L.-H."/>
            <person name="Turgeon B."/>
            <person name="Goodwin S."/>
            <person name="Spatafora J."/>
            <person name="Crous P."/>
            <person name="Grigoriev I."/>
        </authorList>
    </citation>
    <scope>NUCLEOTIDE SEQUENCE</scope>
    <source>
        <strain evidence="3">CBS 122368</strain>
    </source>
</reference>
<dbReference type="OrthoDB" id="152248at2759"/>
<evidence type="ECO:0000256" key="2">
    <source>
        <dbReference type="SAM" id="SignalP"/>
    </source>
</evidence>
<organism evidence="3 4">
    <name type="scientific">Trematosphaeria pertusa</name>
    <dbReference type="NCBI Taxonomy" id="390896"/>
    <lineage>
        <taxon>Eukaryota</taxon>
        <taxon>Fungi</taxon>
        <taxon>Dikarya</taxon>
        <taxon>Ascomycota</taxon>
        <taxon>Pezizomycotina</taxon>
        <taxon>Dothideomycetes</taxon>
        <taxon>Pleosporomycetidae</taxon>
        <taxon>Pleosporales</taxon>
        <taxon>Massarineae</taxon>
        <taxon>Trematosphaeriaceae</taxon>
        <taxon>Trematosphaeria</taxon>
    </lineage>
</organism>
<feature type="compositionally biased region" description="Gly residues" evidence="1">
    <location>
        <begin position="215"/>
        <end position="224"/>
    </location>
</feature>
<dbReference type="PANTHER" id="PTHR38847:SF1">
    <property type="entry name" value="PSEUDOURIDINE SYNTHASE RSUA_RLUA-LIKE DOMAIN-CONTAINING PROTEIN"/>
    <property type="match status" value="1"/>
</dbReference>
<evidence type="ECO:0008006" key="5">
    <source>
        <dbReference type="Google" id="ProtNLM"/>
    </source>
</evidence>
<keyword evidence="2" id="KW-0732">Signal</keyword>
<gene>
    <name evidence="3" type="ORF">BU26DRAFT_412573</name>
</gene>
<protein>
    <recommendedName>
        <fullName evidence="5">DUF4360 domain-containing protein</fullName>
    </recommendedName>
</protein>
<feature type="region of interest" description="Disordered" evidence="1">
    <location>
        <begin position="214"/>
        <end position="248"/>
    </location>
</feature>